<dbReference type="PANTHER" id="PTHR46712">
    <property type="entry name" value="PHOSPHATIDYLGLYCEROPHOSPHATASE AND PROTEIN-TYROSINE PHOSPHATASE 1"/>
    <property type="match status" value="1"/>
</dbReference>
<keyword evidence="8" id="KW-0594">Phospholipid biosynthesis</keyword>
<dbReference type="GO" id="GO:0016020">
    <property type="term" value="C:membrane"/>
    <property type="evidence" value="ECO:0007669"/>
    <property type="project" value="UniProtKB-SubCell"/>
</dbReference>
<evidence type="ECO:0000256" key="13">
    <source>
        <dbReference type="ARBA" id="ARBA00051818"/>
    </source>
</evidence>
<dbReference type="EC" id="3.1.3.27" evidence="11"/>
<dbReference type="InterPro" id="IPR000340">
    <property type="entry name" value="Dual-sp_phosphatase_cat-dom"/>
</dbReference>
<evidence type="ECO:0000313" key="22">
    <source>
        <dbReference type="Proteomes" id="UP001445076"/>
    </source>
</evidence>
<evidence type="ECO:0000256" key="16">
    <source>
        <dbReference type="ARBA" id="ARBA00052780"/>
    </source>
</evidence>
<dbReference type="InterPro" id="IPR044596">
    <property type="entry name" value="PTPMT1-like"/>
</dbReference>
<keyword evidence="9" id="KW-1208">Phospholipid metabolism</keyword>
<comment type="catalytic activity">
    <reaction evidence="12">
        <text>a 1,2-diacyl-sn-glycero-3-phospho-(1'-sn-glycero-3'-phosphate) + H2O = a 1,2-diacyl-sn-glycero-3-phospho-(1'-sn-glycerol) + phosphate</text>
        <dbReference type="Rhea" id="RHEA:33751"/>
        <dbReference type="ChEBI" id="CHEBI:15377"/>
        <dbReference type="ChEBI" id="CHEBI:43474"/>
        <dbReference type="ChEBI" id="CHEBI:60110"/>
        <dbReference type="ChEBI" id="CHEBI:64716"/>
        <dbReference type="EC" id="3.1.3.27"/>
    </reaction>
    <physiologicalReaction direction="left-to-right" evidence="12">
        <dbReference type="Rhea" id="RHEA:33752"/>
    </physiologicalReaction>
</comment>
<dbReference type="AlphaFoldDB" id="A0AAW0YB75"/>
<evidence type="ECO:0000256" key="4">
    <source>
        <dbReference type="ARBA" id="ARBA00022801"/>
    </source>
</evidence>
<protein>
    <recommendedName>
        <fullName evidence="17">Phosphatidylglycerophosphatase and protein-tyrosine phosphatase 1</fullName>
        <ecNumber evidence="11">3.1.3.27</ecNumber>
    </recommendedName>
</protein>
<dbReference type="Gene3D" id="3.90.190.10">
    <property type="entry name" value="Protein tyrosine phosphatase superfamily"/>
    <property type="match status" value="1"/>
</dbReference>
<evidence type="ECO:0000256" key="17">
    <source>
        <dbReference type="ARBA" id="ARBA00069309"/>
    </source>
</evidence>
<dbReference type="InterPro" id="IPR042165">
    <property type="entry name" value="PTPMT1"/>
</dbReference>
<feature type="domain" description="Tyrosine-protein phosphatase" evidence="19">
    <location>
        <begin position="58"/>
        <end position="211"/>
    </location>
</feature>
<dbReference type="SMART" id="SM00195">
    <property type="entry name" value="DSPc"/>
    <property type="match status" value="1"/>
</dbReference>
<evidence type="ECO:0000256" key="6">
    <source>
        <dbReference type="ARBA" id="ARBA00023098"/>
    </source>
</evidence>
<evidence type="ECO:0000256" key="7">
    <source>
        <dbReference type="ARBA" id="ARBA00023136"/>
    </source>
</evidence>
<evidence type="ECO:0000256" key="8">
    <source>
        <dbReference type="ARBA" id="ARBA00023209"/>
    </source>
</evidence>
<dbReference type="InterPro" id="IPR020422">
    <property type="entry name" value="TYR_PHOSPHATASE_DUAL_dom"/>
</dbReference>
<organism evidence="21 22">
    <name type="scientific">Cherax quadricarinatus</name>
    <name type="common">Australian red claw crayfish</name>
    <dbReference type="NCBI Taxonomy" id="27406"/>
    <lineage>
        <taxon>Eukaryota</taxon>
        <taxon>Metazoa</taxon>
        <taxon>Ecdysozoa</taxon>
        <taxon>Arthropoda</taxon>
        <taxon>Crustacea</taxon>
        <taxon>Multicrustacea</taxon>
        <taxon>Malacostraca</taxon>
        <taxon>Eumalacostraca</taxon>
        <taxon>Eucarida</taxon>
        <taxon>Decapoda</taxon>
        <taxon>Pleocyemata</taxon>
        <taxon>Astacidea</taxon>
        <taxon>Parastacoidea</taxon>
        <taxon>Parastacidae</taxon>
        <taxon>Cherax</taxon>
    </lineage>
</organism>
<dbReference type="PROSITE" id="PS00383">
    <property type="entry name" value="TYR_PHOSPHATASE_1"/>
    <property type="match status" value="1"/>
</dbReference>
<dbReference type="FunFam" id="3.90.190.10:FF:000060">
    <property type="entry name" value="Phosphatidylglycerophosphatase and protein-tyrosine phosphatase 1"/>
    <property type="match status" value="1"/>
</dbReference>
<dbReference type="InterPro" id="IPR016130">
    <property type="entry name" value="Tyr_Pase_AS"/>
</dbReference>
<dbReference type="PANTHER" id="PTHR46712:SF1">
    <property type="entry name" value="PHOSPHATIDYLGLYCEROPHOSPHATASE AND PROTEIN-TYROSINE PHOSPHATASE 1"/>
    <property type="match status" value="1"/>
</dbReference>
<evidence type="ECO:0000256" key="3">
    <source>
        <dbReference type="ARBA" id="ARBA00022516"/>
    </source>
</evidence>
<evidence type="ECO:0000313" key="21">
    <source>
        <dbReference type="EMBL" id="KAK8748988.1"/>
    </source>
</evidence>
<comment type="catalytic activity">
    <reaction evidence="16">
        <text>1,2-dioctanoyl-sn-glycero-3-phospho-(1D-myo-inositol-5-phosphate) + H2O = 1,2-dioctanoyl-sn-glycero-3-phospho-(1D-myo-inositol) + phosphate</text>
        <dbReference type="Rhea" id="RHEA:42308"/>
        <dbReference type="ChEBI" id="CHEBI:15377"/>
        <dbReference type="ChEBI" id="CHEBI:43474"/>
        <dbReference type="ChEBI" id="CHEBI:65221"/>
        <dbReference type="ChEBI" id="CHEBI:78911"/>
    </reaction>
    <physiologicalReaction direction="left-to-right" evidence="16">
        <dbReference type="Rhea" id="RHEA:42309"/>
    </physiologicalReaction>
</comment>
<comment type="caution">
    <text evidence="21">The sequence shown here is derived from an EMBL/GenBank/DDBJ whole genome shotgun (WGS) entry which is preliminary data.</text>
</comment>
<dbReference type="GO" id="GO:0008654">
    <property type="term" value="P:phospholipid biosynthetic process"/>
    <property type="evidence" value="ECO:0007669"/>
    <property type="project" value="UniProtKB-KW"/>
</dbReference>
<evidence type="ECO:0000256" key="2">
    <source>
        <dbReference type="ARBA" id="ARBA00005189"/>
    </source>
</evidence>
<keyword evidence="7 18" id="KW-0472">Membrane</keyword>
<comment type="catalytic activity">
    <reaction evidence="13">
        <text>a 1-acyl-2-hexanoyl-sn-glycero-3-phospho-(1D-myo-inositol-5-phosphate) + H2O = a 1-acyl-2-hexanoyl-sn-glycero-3-phospho-(1D-myo-inositol) + phosphate</text>
        <dbReference type="Rhea" id="RHEA:42320"/>
        <dbReference type="ChEBI" id="CHEBI:15377"/>
        <dbReference type="ChEBI" id="CHEBI:43474"/>
        <dbReference type="ChEBI" id="CHEBI:78930"/>
        <dbReference type="ChEBI" id="CHEBI:78931"/>
    </reaction>
    <physiologicalReaction direction="left-to-right" evidence="13">
        <dbReference type="Rhea" id="RHEA:42321"/>
    </physiologicalReaction>
</comment>
<evidence type="ECO:0000259" key="19">
    <source>
        <dbReference type="PROSITE" id="PS50054"/>
    </source>
</evidence>
<evidence type="ECO:0000259" key="20">
    <source>
        <dbReference type="PROSITE" id="PS50056"/>
    </source>
</evidence>
<keyword evidence="18" id="KW-0812">Transmembrane</keyword>
<evidence type="ECO:0000256" key="18">
    <source>
        <dbReference type="SAM" id="Phobius"/>
    </source>
</evidence>
<reference evidence="21 22" key="1">
    <citation type="journal article" date="2024" name="BMC Genomics">
        <title>Genome assembly of redclaw crayfish (Cherax quadricarinatus) provides insights into its immune adaptation and hypoxia tolerance.</title>
        <authorList>
            <person name="Liu Z."/>
            <person name="Zheng J."/>
            <person name="Li H."/>
            <person name="Fang K."/>
            <person name="Wang S."/>
            <person name="He J."/>
            <person name="Zhou D."/>
            <person name="Weng S."/>
            <person name="Chi M."/>
            <person name="Gu Z."/>
            <person name="He J."/>
            <person name="Li F."/>
            <person name="Wang M."/>
        </authorList>
    </citation>
    <scope>NUCLEOTIDE SEQUENCE [LARGE SCALE GENOMIC DNA]</scope>
    <source>
        <strain evidence="21">ZL_2023a</strain>
    </source>
</reference>
<evidence type="ECO:0000256" key="11">
    <source>
        <dbReference type="ARBA" id="ARBA00024224"/>
    </source>
</evidence>
<dbReference type="Proteomes" id="UP001445076">
    <property type="component" value="Unassembled WGS sequence"/>
</dbReference>
<keyword evidence="6" id="KW-0443">Lipid metabolism</keyword>
<dbReference type="PROSITE" id="PS50056">
    <property type="entry name" value="TYR_PHOSPHATASE_2"/>
    <property type="match status" value="1"/>
</dbReference>
<keyword evidence="18" id="KW-1133">Transmembrane helix</keyword>
<accession>A0AAW0YB75</accession>
<comment type="pathway">
    <text evidence="2">Lipid metabolism.</text>
</comment>
<dbReference type="SUPFAM" id="SSF52799">
    <property type="entry name" value="(Phosphotyrosine protein) phosphatases II"/>
    <property type="match status" value="1"/>
</dbReference>
<comment type="subcellular location">
    <subcellularLocation>
        <location evidence="1">Membrane</location>
    </subcellularLocation>
</comment>
<keyword evidence="22" id="KW-1185">Reference proteome</keyword>
<dbReference type="InterPro" id="IPR000387">
    <property type="entry name" value="Tyr_Pase_dom"/>
</dbReference>
<keyword evidence="5" id="KW-0904">Protein phosphatase</keyword>
<dbReference type="GO" id="GO:0004439">
    <property type="term" value="F:phosphatidylinositol-4,5-bisphosphate 5-phosphatase activity"/>
    <property type="evidence" value="ECO:0007669"/>
    <property type="project" value="TreeGrafter"/>
</dbReference>
<dbReference type="PROSITE" id="PS50054">
    <property type="entry name" value="TYR_PHOSPHATASE_DUAL"/>
    <property type="match status" value="1"/>
</dbReference>
<sequence length="212" mass="24902">MAPTYTRERRKGRCFLQFKRKLKKTCKSKTMGRLFARVTFVPSLIFNIFMERVSSRRWFDRIDNRVILGALPFKSMTKQLVETERVRGVISMNEDYELKWLSNMKRDWENSGVKFLQLSTVDIFEAPCQEKLKKGVEFIQDFDKSDSDGLVYVHCKAGRTRSATLVACYLMAKYKLTPEAAVSHMQSVRSHIWLGPKQYEALHTYHNRLGER</sequence>
<proteinExistence type="predicted"/>
<keyword evidence="3" id="KW-0444">Lipid biosynthesis</keyword>
<comment type="catalytic activity">
    <reaction evidence="15">
        <text>1,2-di-(9Z-octadecenoyl)-sn-glycero-3-phospho-(1'-sn-glycerol-3'-phosphate) + H2O = 1,2-di-(9Z-octadecenoyl)-sn-glycero-3-phospho-(1'-sn-glycerol) + phosphate</text>
        <dbReference type="Rhea" id="RHEA:42304"/>
        <dbReference type="ChEBI" id="CHEBI:15377"/>
        <dbReference type="ChEBI" id="CHEBI:43474"/>
        <dbReference type="ChEBI" id="CHEBI:75163"/>
        <dbReference type="ChEBI" id="CHEBI:78907"/>
    </reaction>
    <physiologicalReaction direction="left-to-right" evidence="15">
        <dbReference type="Rhea" id="RHEA:42305"/>
    </physiologicalReaction>
</comment>
<dbReference type="Pfam" id="PF00782">
    <property type="entry name" value="DSPc"/>
    <property type="match status" value="1"/>
</dbReference>
<evidence type="ECO:0000256" key="14">
    <source>
        <dbReference type="ARBA" id="ARBA00052505"/>
    </source>
</evidence>
<dbReference type="InterPro" id="IPR029021">
    <property type="entry name" value="Prot-tyrosine_phosphatase-like"/>
</dbReference>
<evidence type="ECO:0000256" key="5">
    <source>
        <dbReference type="ARBA" id="ARBA00022912"/>
    </source>
</evidence>
<evidence type="ECO:0000256" key="12">
    <source>
        <dbReference type="ARBA" id="ARBA00050944"/>
    </source>
</evidence>
<keyword evidence="4" id="KW-0378">Hydrolase</keyword>
<dbReference type="GO" id="GO:0008962">
    <property type="term" value="F:phosphatidylglycerophosphatase activity"/>
    <property type="evidence" value="ECO:0007669"/>
    <property type="project" value="UniProtKB-EC"/>
</dbReference>
<comment type="catalytic activity">
    <reaction evidence="14">
        <text>1,2-dibutyryl-sn-glycero-3-phospho-(1D-myo-inositol-5-phosphate) + H2O = 1,2-dibutyryl-sn-glycero-3-phospho-(1D-myo-inositol) + phosphate</text>
        <dbReference type="Rhea" id="RHEA:42584"/>
        <dbReference type="ChEBI" id="CHEBI:15377"/>
        <dbReference type="ChEBI" id="CHEBI:43474"/>
        <dbReference type="ChEBI" id="CHEBI:82605"/>
        <dbReference type="ChEBI" id="CHEBI:82606"/>
    </reaction>
    <physiologicalReaction direction="left-to-right" evidence="14">
        <dbReference type="Rhea" id="RHEA:42585"/>
    </physiologicalReaction>
</comment>
<comment type="pathway">
    <text evidence="10">Phospholipid metabolism; phosphatidylglycerol biosynthesis; phosphatidylglycerol from CDP-diacylglycerol: step 2/2.</text>
</comment>
<dbReference type="GO" id="GO:0005737">
    <property type="term" value="C:cytoplasm"/>
    <property type="evidence" value="ECO:0007669"/>
    <property type="project" value="UniProtKB-ARBA"/>
</dbReference>
<dbReference type="GO" id="GO:0004721">
    <property type="term" value="F:phosphoprotein phosphatase activity"/>
    <property type="evidence" value="ECO:0007669"/>
    <property type="project" value="UniProtKB-KW"/>
</dbReference>
<name>A0AAW0YB75_CHEQU</name>
<evidence type="ECO:0000256" key="15">
    <source>
        <dbReference type="ARBA" id="ARBA00052632"/>
    </source>
</evidence>
<dbReference type="EMBL" id="JARKIK010000010">
    <property type="protein sequence ID" value="KAK8748988.1"/>
    <property type="molecule type" value="Genomic_DNA"/>
</dbReference>
<dbReference type="CDD" id="cd14524">
    <property type="entry name" value="PTPMT1"/>
    <property type="match status" value="1"/>
</dbReference>
<feature type="domain" description="Tyrosine specific protein phosphatases" evidence="20">
    <location>
        <begin position="133"/>
        <end position="200"/>
    </location>
</feature>
<gene>
    <name evidence="21" type="ORF">OTU49_015626</name>
</gene>
<feature type="transmembrane region" description="Helical" evidence="18">
    <location>
        <begin position="30"/>
        <end position="50"/>
    </location>
</feature>
<evidence type="ECO:0000256" key="1">
    <source>
        <dbReference type="ARBA" id="ARBA00004370"/>
    </source>
</evidence>
<evidence type="ECO:0000256" key="10">
    <source>
        <dbReference type="ARBA" id="ARBA00024192"/>
    </source>
</evidence>
<evidence type="ECO:0000256" key="9">
    <source>
        <dbReference type="ARBA" id="ARBA00023264"/>
    </source>
</evidence>